<dbReference type="RefSeq" id="XP_002764708.1">
    <property type="nucleotide sequence ID" value="XM_002764662.1"/>
</dbReference>
<dbReference type="GO" id="GO:0016020">
    <property type="term" value="C:membrane"/>
    <property type="evidence" value="ECO:0007669"/>
    <property type="project" value="UniProtKB-SubCell"/>
</dbReference>
<organism evidence="11">
    <name type="scientific">Perkinsus marinus (strain ATCC 50983 / TXsc)</name>
    <dbReference type="NCBI Taxonomy" id="423536"/>
    <lineage>
        <taxon>Eukaryota</taxon>
        <taxon>Sar</taxon>
        <taxon>Alveolata</taxon>
        <taxon>Perkinsozoa</taxon>
        <taxon>Perkinsea</taxon>
        <taxon>Perkinsida</taxon>
        <taxon>Perkinsidae</taxon>
        <taxon>Perkinsus</taxon>
    </lineage>
</organism>
<dbReference type="GO" id="GO:0022857">
    <property type="term" value="F:transmembrane transporter activity"/>
    <property type="evidence" value="ECO:0007669"/>
    <property type="project" value="InterPro"/>
</dbReference>
<feature type="domain" description="PX" evidence="9">
    <location>
        <begin position="732"/>
        <end position="806"/>
    </location>
</feature>
<reference evidence="10 11" key="1">
    <citation type="submission" date="2008-07" db="EMBL/GenBank/DDBJ databases">
        <authorList>
            <person name="El-Sayed N."/>
            <person name="Caler E."/>
            <person name="Inman J."/>
            <person name="Amedeo P."/>
            <person name="Hass B."/>
            <person name="Wortman J."/>
        </authorList>
    </citation>
    <scope>NUCLEOTIDE SEQUENCE [LARGE SCALE GENOMIC DNA]</scope>
    <source>
        <strain evidence="11">ATCC 50983 / TXsc</strain>
    </source>
</reference>
<name>C5M0R7_PERM5</name>
<dbReference type="GO" id="GO:0035091">
    <property type="term" value="F:phosphatidylinositol binding"/>
    <property type="evidence" value="ECO:0007669"/>
    <property type="project" value="InterPro"/>
</dbReference>
<comment type="subcellular location">
    <subcellularLocation>
        <location evidence="1">Membrane</location>
        <topology evidence="1">Multi-pass membrane protein</topology>
    </subcellularLocation>
</comment>
<keyword evidence="3 8" id="KW-0812">Transmembrane</keyword>
<feature type="transmembrane region" description="Helical" evidence="8">
    <location>
        <begin position="213"/>
        <end position="233"/>
    </location>
</feature>
<evidence type="ECO:0000256" key="6">
    <source>
        <dbReference type="SAM" id="Coils"/>
    </source>
</evidence>
<dbReference type="InterPro" id="IPR001683">
    <property type="entry name" value="PX_dom"/>
</dbReference>
<feature type="coiled-coil region" evidence="6">
    <location>
        <begin position="866"/>
        <end position="907"/>
    </location>
</feature>
<comment type="similarity">
    <text evidence="2">Belongs to the CTL (choline transporter-like) family.</text>
</comment>
<evidence type="ECO:0000313" key="11">
    <source>
        <dbReference type="Proteomes" id="UP000007800"/>
    </source>
</evidence>
<evidence type="ECO:0000256" key="3">
    <source>
        <dbReference type="ARBA" id="ARBA00022692"/>
    </source>
</evidence>
<keyword evidence="4 8" id="KW-1133">Transmembrane helix</keyword>
<keyword evidence="5 8" id="KW-0472">Membrane</keyword>
<feature type="transmembrane region" description="Helical" evidence="8">
    <location>
        <begin position="157"/>
        <end position="178"/>
    </location>
</feature>
<dbReference type="Proteomes" id="UP000007800">
    <property type="component" value="Unassembled WGS sequence"/>
</dbReference>
<dbReference type="InterPro" id="IPR007603">
    <property type="entry name" value="Choline_transptr-like"/>
</dbReference>
<gene>
    <name evidence="10" type="ORF">Pmar_PMAR029148</name>
</gene>
<accession>C5M0R7</accession>
<proteinExistence type="inferred from homology"/>
<evidence type="ECO:0000256" key="2">
    <source>
        <dbReference type="ARBA" id="ARBA00007168"/>
    </source>
</evidence>
<evidence type="ECO:0000256" key="8">
    <source>
        <dbReference type="SAM" id="Phobius"/>
    </source>
</evidence>
<dbReference type="Pfam" id="PF00787">
    <property type="entry name" value="PX"/>
    <property type="match status" value="1"/>
</dbReference>
<keyword evidence="11" id="KW-1185">Reference proteome</keyword>
<evidence type="ECO:0000256" key="7">
    <source>
        <dbReference type="SAM" id="MobiDB-lite"/>
    </source>
</evidence>
<evidence type="ECO:0000313" key="10">
    <source>
        <dbReference type="EMBL" id="EEQ97425.1"/>
    </source>
</evidence>
<feature type="region of interest" description="Disordered" evidence="7">
    <location>
        <begin position="620"/>
        <end position="645"/>
    </location>
</feature>
<dbReference type="InParanoid" id="C5M0R7"/>
<evidence type="ECO:0000259" key="9">
    <source>
        <dbReference type="Pfam" id="PF00787"/>
    </source>
</evidence>
<feature type="transmembrane region" description="Helical" evidence="8">
    <location>
        <begin position="185"/>
        <end position="207"/>
    </location>
</feature>
<feature type="transmembrane region" description="Helical" evidence="8">
    <location>
        <begin position="450"/>
        <end position="470"/>
    </location>
</feature>
<feature type="transmembrane region" description="Helical" evidence="8">
    <location>
        <begin position="536"/>
        <end position="558"/>
    </location>
</feature>
<dbReference type="Gene3D" id="3.30.1520.10">
    <property type="entry name" value="Phox-like domain"/>
    <property type="match status" value="1"/>
</dbReference>
<feature type="transmembrane region" description="Helical" evidence="8">
    <location>
        <begin position="296"/>
        <end position="316"/>
    </location>
</feature>
<sequence>MAIGKLNKQRVTMENPVGSVPEPSHGFAPGIKWRNRSALGPLDWICIGLFWACILAQLIAGFVIIGSRNYAFPYVESEGSNAVCPADFVLAAEHCRVSRSNPLDINAFGCVNSKLCDELRQCAASRSHSSALLASLQSEAEGQRVASNLWEAFGDYWYIPTAIFPSMVVIGIIWLLGMQYLVKPLVWSTIIGGVAFLIGMWCYWYFVHDVNNWMLLVGAGVVVLSCIFLFRSINRACKVISVAAYGLRKTPSVIVTSLVVKVIYVVYVVLWTIFMIRSAQAKTVKESDCTLKDAEWIQVARVVYGILFWVFTYVFLNMKTVVCAAGIGAWYFPGGDGEPTIPAMRGLQWAFTSSSGAVMFAATIVGVTRFIINRINSACGCLPWYLSPIACIFKCLASCCLGVLEMFSKFMLIGQVFSGKGLCGAGRKSFSLVKDRLGSAFITDGVGHSMLSICTYVFSLGIGIAAWVWLDEAQGYQTLTELNWYLLIPVLLLFAGLISCPVITIVLISWLAPTLHIWTCGKDGCNTSNQVHAQQAVNSVTGALFIGSVCYSFFHFLADVMLSCIDTIFFCFAIEADADVYQGRFEHSVYMVLKDDMKDGREVPMYKTDARPLEEYEMAPVRHSTQPPAYSPDFNQPSAGPNPRTQATSLLCMRVSSRNMSSSPLTGSTSASPKRASLSKKRFILPNSYREYDENGDMRSWSVSFSNPKNQATFRKKYVWTLMVIDPAGVEYSSRKSYGDCKLLRRELARSFPAAFLPPLADKTTYCAMGKTKADSESMVLSKFIQRCTQRSNIGRSQVFLTFLRHDGHQWEQAAKKEFATRGVTQLCRQYRDSFPDRELPEFDPERDIARNEGVEDRLGAARAFLKEHSAALKKLLRNMERADAKLKAATKALADAATESEEIKDNQGRRVDLLTTPVGAGVVNRHPDTFNRVGLSAALMGCKGEPGLLGADTHLGMLIQGVQDELADCRAMEASLVQIEDLRRTARKLEGKLNSQKGKTNTKLPVEALQLEAASALDFEWIAKCNAAVYEVPEFIQRKVASYNKMALEWVDTVRGPDSIISRTLKLEADVAPRESYDDDDDDEIDIPVEVAGTEIR</sequence>
<evidence type="ECO:0000256" key="4">
    <source>
        <dbReference type="ARBA" id="ARBA00022989"/>
    </source>
</evidence>
<feature type="transmembrane region" description="Helical" evidence="8">
    <location>
        <begin position="349"/>
        <end position="372"/>
    </location>
</feature>
<feature type="compositionally biased region" description="Polar residues" evidence="7">
    <location>
        <begin position="623"/>
        <end position="645"/>
    </location>
</feature>
<dbReference type="SUPFAM" id="SSF64268">
    <property type="entry name" value="PX domain"/>
    <property type="match status" value="1"/>
</dbReference>
<dbReference type="OrthoDB" id="420519at2759"/>
<feature type="coiled-coil region" evidence="6">
    <location>
        <begin position="973"/>
        <end position="1000"/>
    </location>
</feature>
<feature type="transmembrane region" description="Helical" evidence="8">
    <location>
        <begin position="482"/>
        <end position="515"/>
    </location>
</feature>
<dbReference type="AlphaFoldDB" id="C5M0R7"/>
<dbReference type="PANTHER" id="PTHR12385">
    <property type="entry name" value="CHOLINE TRANSPORTER-LIKE (SLC FAMILY 44)"/>
    <property type="match status" value="1"/>
</dbReference>
<dbReference type="EMBL" id="GG687161">
    <property type="protein sequence ID" value="EEQ97425.1"/>
    <property type="molecule type" value="Genomic_DNA"/>
</dbReference>
<evidence type="ECO:0000256" key="1">
    <source>
        <dbReference type="ARBA" id="ARBA00004141"/>
    </source>
</evidence>
<dbReference type="GeneID" id="9054981"/>
<evidence type="ECO:0000256" key="5">
    <source>
        <dbReference type="ARBA" id="ARBA00023136"/>
    </source>
</evidence>
<feature type="transmembrane region" description="Helical" evidence="8">
    <location>
        <begin position="253"/>
        <end position="276"/>
    </location>
</feature>
<protein>
    <recommendedName>
        <fullName evidence="9">PX domain-containing protein</fullName>
    </recommendedName>
</protein>
<dbReference type="InterPro" id="IPR036871">
    <property type="entry name" value="PX_dom_sf"/>
</dbReference>
<feature type="transmembrane region" description="Helical" evidence="8">
    <location>
        <begin position="42"/>
        <end position="65"/>
    </location>
</feature>
<keyword evidence="6" id="KW-0175">Coiled coil</keyword>
<feature type="transmembrane region" description="Helical" evidence="8">
    <location>
        <begin position="384"/>
        <end position="404"/>
    </location>
</feature>
<dbReference type="Pfam" id="PF04515">
    <property type="entry name" value="Choline_transpo"/>
    <property type="match status" value="1"/>
</dbReference>